<dbReference type="Gene3D" id="2.40.420.20">
    <property type="match status" value="1"/>
</dbReference>
<dbReference type="PANTHER" id="PTHR30158:SF23">
    <property type="entry name" value="MULTIDRUG RESISTANCE PROTEIN MEXA"/>
    <property type="match status" value="1"/>
</dbReference>
<reference evidence="8 9" key="1">
    <citation type="submission" date="2019-03" db="EMBL/GenBank/DDBJ databases">
        <title>Genomic Encyclopedia of Archaeal and Bacterial Type Strains, Phase II (KMG-II): from individual species to whole genera.</title>
        <authorList>
            <person name="Goeker M."/>
        </authorList>
    </citation>
    <scope>NUCLEOTIDE SEQUENCE [LARGE SCALE GENOMIC DNA]</scope>
    <source>
        <strain evidence="8 9">DSM 28323</strain>
    </source>
</reference>
<feature type="domain" description="Multidrug resistance protein MdtA-like C-terminal permuted SH3" evidence="7">
    <location>
        <begin position="291"/>
        <end position="351"/>
    </location>
</feature>
<dbReference type="GO" id="GO:0046677">
    <property type="term" value="P:response to antibiotic"/>
    <property type="evidence" value="ECO:0007669"/>
    <property type="project" value="TreeGrafter"/>
</dbReference>
<evidence type="ECO:0000259" key="5">
    <source>
        <dbReference type="Pfam" id="PF25917"/>
    </source>
</evidence>
<evidence type="ECO:0000313" key="9">
    <source>
        <dbReference type="Proteomes" id="UP000295741"/>
    </source>
</evidence>
<proteinExistence type="inferred from homology"/>
<gene>
    <name evidence="8" type="ORF">BC659_2930</name>
</gene>
<dbReference type="Pfam" id="PF25967">
    <property type="entry name" value="RND-MFP_C"/>
    <property type="match status" value="1"/>
</dbReference>
<dbReference type="InterPro" id="IPR058624">
    <property type="entry name" value="MdtA-like_HH"/>
</dbReference>
<feature type="domain" description="Multidrug resistance protein MdtA-like beta-barrel" evidence="6">
    <location>
        <begin position="208"/>
        <end position="285"/>
    </location>
</feature>
<dbReference type="GO" id="GO:0022857">
    <property type="term" value="F:transmembrane transporter activity"/>
    <property type="evidence" value="ECO:0007669"/>
    <property type="project" value="InterPro"/>
</dbReference>
<dbReference type="Pfam" id="PF25876">
    <property type="entry name" value="HH_MFP_RND"/>
    <property type="match status" value="1"/>
</dbReference>
<accession>A0A4R6ISD5</accession>
<feature type="domain" description="Multidrug resistance protein MdtA-like alpha-helical hairpin" evidence="4">
    <location>
        <begin position="99"/>
        <end position="168"/>
    </location>
</feature>
<evidence type="ECO:0000256" key="2">
    <source>
        <dbReference type="ARBA" id="ARBA00009477"/>
    </source>
</evidence>
<sequence length="374" mass="42072">MRSFLPLVYFLVIFFMSCKDKNNGQQNQNENTELPVLAIQKKDTLLLTEYVSEIQAVRNVEIRARVHGFLENIFVDEGKEVKKGQLLFQINDLEYVTEVAKAKANVSNAVAEAKAAELEVDRIKMLVDKKVISSTEFELASAKLRAAKAKVEEANAELASAQNKLSFTSIKSPFDGVIDRIPLKIGSLIDPGALLTTISDIHDVFAYFHVSESEYLRFRKDKSNASSREEAIQLVLSDGTEYPQRGRIETMDGEINENTGAIAFRARFPNPSKLLKHGASGKIRLTSVVKDAMLIPQKSVFEIQDKNYVFVVGNDNIVKMRGFTYRNRVADFYIVEQGIQPGERIVYEGVKNIRDGMKISPRMITEANFIAYSK</sequence>
<comment type="subcellular location">
    <subcellularLocation>
        <location evidence="1">Cell envelope</location>
    </subcellularLocation>
</comment>
<dbReference type="Gene3D" id="1.10.287.470">
    <property type="entry name" value="Helix hairpin bin"/>
    <property type="match status" value="1"/>
</dbReference>
<evidence type="ECO:0000259" key="6">
    <source>
        <dbReference type="Pfam" id="PF25944"/>
    </source>
</evidence>
<evidence type="ECO:0000313" key="8">
    <source>
        <dbReference type="EMBL" id="TDO25389.1"/>
    </source>
</evidence>
<organism evidence="8 9">
    <name type="scientific">Sediminibacterium goheungense</name>
    <dbReference type="NCBI Taxonomy" id="1086393"/>
    <lineage>
        <taxon>Bacteria</taxon>
        <taxon>Pseudomonadati</taxon>
        <taxon>Bacteroidota</taxon>
        <taxon>Chitinophagia</taxon>
        <taxon>Chitinophagales</taxon>
        <taxon>Chitinophagaceae</taxon>
        <taxon>Sediminibacterium</taxon>
    </lineage>
</organism>
<evidence type="ECO:0000259" key="7">
    <source>
        <dbReference type="Pfam" id="PF25967"/>
    </source>
</evidence>
<dbReference type="SUPFAM" id="SSF111369">
    <property type="entry name" value="HlyD-like secretion proteins"/>
    <property type="match status" value="1"/>
</dbReference>
<dbReference type="Gene3D" id="2.40.30.170">
    <property type="match status" value="1"/>
</dbReference>
<dbReference type="InterPro" id="IPR058626">
    <property type="entry name" value="MdtA-like_b-barrel"/>
</dbReference>
<evidence type="ECO:0000259" key="4">
    <source>
        <dbReference type="Pfam" id="PF25876"/>
    </source>
</evidence>
<dbReference type="Gene3D" id="2.40.50.100">
    <property type="match status" value="1"/>
</dbReference>
<feature type="coiled-coil region" evidence="3">
    <location>
        <begin position="99"/>
        <end position="171"/>
    </location>
</feature>
<comment type="similarity">
    <text evidence="2">Belongs to the membrane fusion protein (MFP) (TC 8.A.1) family.</text>
</comment>
<dbReference type="Proteomes" id="UP000295741">
    <property type="component" value="Unassembled WGS sequence"/>
</dbReference>
<dbReference type="EMBL" id="SNWP01000013">
    <property type="protein sequence ID" value="TDO25389.1"/>
    <property type="molecule type" value="Genomic_DNA"/>
</dbReference>
<comment type="caution">
    <text evidence="8">The sequence shown here is derived from an EMBL/GenBank/DDBJ whole genome shotgun (WGS) entry which is preliminary data.</text>
</comment>
<dbReference type="PANTHER" id="PTHR30158">
    <property type="entry name" value="ACRA/E-RELATED COMPONENT OF DRUG EFFLUX TRANSPORTER"/>
    <property type="match status" value="1"/>
</dbReference>
<dbReference type="GO" id="GO:0005886">
    <property type="term" value="C:plasma membrane"/>
    <property type="evidence" value="ECO:0007669"/>
    <property type="project" value="TreeGrafter"/>
</dbReference>
<protein>
    <submittedName>
        <fullName evidence="8">Membrane fusion protein (Multidrug efflux system)</fullName>
    </submittedName>
</protein>
<dbReference type="AlphaFoldDB" id="A0A4R6ISD5"/>
<dbReference type="Pfam" id="PF25944">
    <property type="entry name" value="Beta-barrel_RND"/>
    <property type="match status" value="1"/>
</dbReference>
<dbReference type="InterPro" id="IPR058627">
    <property type="entry name" value="MdtA-like_C"/>
</dbReference>
<dbReference type="GO" id="GO:0030313">
    <property type="term" value="C:cell envelope"/>
    <property type="evidence" value="ECO:0007669"/>
    <property type="project" value="UniProtKB-SubCell"/>
</dbReference>
<dbReference type="OrthoDB" id="9801814at2"/>
<feature type="domain" description="Multidrug resistance protein MdtA-like barrel-sandwich hybrid" evidence="5">
    <location>
        <begin position="58"/>
        <end position="193"/>
    </location>
</feature>
<name>A0A4R6ISD5_9BACT</name>
<dbReference type="PROSITE" id="PS51257">
    <property type="entry name" value="PROKAR_LIPOPROTEIN"/>
    <property type="match status" value="1"/>
</dbReference>
<dbReference type="InterPro" id="IPR058625">
    <property type="entry name" value="MdtA-like_BSH"/>
</dbReference>
<dbReference type="InterPro" id="IPR006143">
    <property type="entry name" value="RND_pump_MFP"/>
</dbReference>
<dbReference type="Pfam" id="PF25917">
    <property type="entry name" value="BSH_RND"/>
    <property type="match status" value="1"/>
</dbReference>
<dbReference type="NCBIfam" id="TIGR01730">
    <property type="entry name" value="RND_mfp"/>
    <property type="match status" value="1"/>
</dbReference>
<evidence type="ECO:0000256" key="3">
    <source>
        <dbReference type="SAM" id="Coils"/>
    </source>
</evidence>
<keyword evidence="9" id="KW-1185">Reference proteome</keyword>
<keyword evidence="3" id="KW-0175">Coiled coil</keyword>
<evidence type="ECO:0000256" key="1">
    <source>
        <dbReference type="ARBA" id="ARBA00004196"/>
    </source>
</evidence>